<name>A0ABM4DGS8_HYDVU</name>
<dbReference type="RefSeq" id="XP_065673666.1">
    <property type="nucleotide sequence ID" value="XM_065817594.1"/>
</dbReference>
<evidence type="ECO:0000313" key="2">
    <source>
        <dbReference type="Proteomes" id="UP001652625"/>
    </source>
</evidence>
<dbReference type="GeneID" id="136090724"/>
<accession>A0ABM4DGS8</accession>
<dbReference type="PANTHER" id="PTHR33309:SF1">
    <property type="entry name" value="MYB_SANT-LIKE DNA-BINDING DOMAIN-CONTAINING PROTEIN"/>
    <property type="match status" value="1"/>
</dbReference>
<reference evidence="3" key="1">
    <citation type="submission" date="2025-08" db="UniProtKB">
        <authorList>
            <consortium name="RefSeq"/>
        </authorList>
    </citation>
    <scope>IDENTIFICATION</scope>
</reference>
<dbReference type="PANTHER" id="PTHR33309">
    <property type="entry name" value="KERATIN, ULTRA HIGH-SULFUR MATRIX PROTEIN-LIKE"/>
    <property type="match status" value="1"/>
</dbReference>
<feature type="region of interest" description="Disordered" evidence="1">
    <location>
        <begin position="115"/>
        <end position="166"/>
    </location>
</feature>
<proteinExistence type="predicted"/>
<evidence type="ECO:0000256" key="1">
    <source>
        <dbReference type="SAM" id="MobiDB-lite"/>
    </source>
</evidence>
<evidence type="ECO:0000313" key="3">
    <source>
        <dbReference type="RefSeq" id="XP_065673666.1"/>
    </source>
</evidence>
<organism evidence="2 3">
    <name type="scientific">Hydra vulgaris</name>
    <name type="common">Hydra</name>
    <name type="synonym">Hydra attenuata</name>
    <dbReference type="NCBI Taxonomy" id="6087"/>
    <lineage>
        <taxon>Eukaryota</taxon>
        <taxon>Metazoa</taxon>
        <taxon>Cnidaria</taxon>
        <taxon>Hydrozoa</taxon>
        <taxon>Hydroidolina</taxon>
        <taxon>Anthoathecata</taxon>
        <taxon>Aplanulata</taxon>
        <taxon>Hydridae</taxon>
        <taxon>Hydra</taxon>
    </lineage>
</organism>
<feature type="compositionally biased region" description="Basic and acidic residues" evidence="1">
    <location>
        <begin position="137"/>
        <end position="155"/>
    </location>
</feature>
<sequence length="236" mass="27394">MDRISCCSKSVTNLMRWTEEHDIFFLREILLHEPYQLKKGSIERGKSWEKIANALNSASQPIFKVKSRAVRDHLNVLIENHKKKTRDKEKATGIDPIESEVDIAVADIIERFKEADETHSSQSDAKLLEVNNQSKATEMRKRSMETLSETTERNGQKKCKRSKNTGSETMVYLREKGERDGAIKKEELELKKQSLQNQSEMLKLFQQQQTIMQEIVQQQSQQQATMLELIKQLSKK</sequence>
<dbReference type="Proteomes" id="UP001652625">
    <property type="component" value="Chromosome 14"/>
</dbReference>
<gene>
    <name evidence="3" type="primary">LOC136090724</name>
</gene>
<feature type="compositionally biased region" description="Polar residues" evidence="1">
    <location>
        <begin position="120"/>
        <end position="136"/>
    </location>
</feature>
<protein>
    <submittedName>
        <fullName evidence="3">Uncharacterized protein LOC136090724</fullName>
    </submittedName>
</protein>
<keyword evidence="2" id="KW-1185">Reference proteome</keyword>